<evidence type="ECO:0000313" key="1">
    <source>
        <dbReference type="Proteomes" id="UP000887576"/>
    </source>
</evidence>
<proteinExistence type="predicted"/>
<dbReference type="Proteomes" id="UP000887576">
    <property type="component" value="Unplaced"/>
</dbReference>
<evidence type="ECO:0000313" key="2">
    <source>
        <dbReference type="WBParaSite" id="JU765_v2.g5449.t1"/>
    </source>
</evidence>
<organism evidence="1 2">
    <name type="scientific">Panagrolaimus sp. JU765</name>
    <dbReference type="NCBI Taxonomy" id="591449"/>
    <lineage>
        <taxon>Eukaryota</taxon>
        <taxon>Metazoa</taxon>
        <taxon>Ecdysozoa</taxon>
        <taxon>Nematoda</taxon>
        <taxon>Chromadorea</taxon>
        <taxon>Rhabditida</taxon>
        <taxon>Tylenchina</taxon>
        <taxon>Panagrolaimomorpha</taxon>
        <taxon>Panagrolaimoidea</taxon>
        <taxon>Panagrolaimidae</taxon>
        <taxon>Panagrolaimus</taxon>
    </lineage>
</organism>
<dbReference type="WBParaSite" id="JU765_v2.g5449.t1">
    <property type="protein sequence ID" value="JU765_v2.g5449.t1"/>
    <property type="gene ID" value="JU765_v2.g5449"/>
</dbReference>
<protein>
    <submittedName>
        <fullName evidence="2">Uncharacterized protein</fullName>
    </submittedName>
</protein>
<accession>A0AC34RCP6</accession>
<reference evidence="2" key="1">
    <citation type="submission" date="2022-11" db="UniProtKB">
        <authorList>
            <consortium name="WormBaseParasite"/>
        </authorList>
    </citation>
    <scope>IDENTIFICATION</scope>
</reference>
<name>A0AC34RCP6_9BILA</name>
<sequence length="237" mass="27737">MCGSYEGYPFVIAENHVMNNGKLEQKFETFRPRRGNFQNFVTARRYQFVPADYLIPIAKRIMQDIQFGSWDQNTEQNLTKEAEEYVEKYFKSLEVTPCFIVKLAVKGLEEDIYVVQGLRRSSPFYTEYLRRCRDNMHHNSTPAELDSSKHSVIFNHSYVWYMLRIHNESIVNTNASDQGCTINLLFQTNSPIPIITVMFFKDIQNISDGKLGKLAVDYFYGNIRNDFHDSDFVKFAV</sequence>